<dbReference type="InterPro" id="IPR011483">
    <property type="entry name" value="Sde182_NH-like"/>
</dbReference>
<evidence type="ECO:0000313" key="4">
    <source>
        <dbReference type="EMBL" id="WAJ71912.1"/>
    </source>
</evidence>
<geneLocation type="plasmid" evidence="4 5">
    <name>pCadTS8_1</name>
</geneLocation>
<evidence type="ECO:0000259" key="2">
    <source>
        <dbReference type="Pfam" id="PF07632"/>
    </source>
</evidence>
<evidence type="ECO:0000259" key="3">
    <source>
        <dbReference type="Pfam" id="PF21027"/>
    </source>
</evidence>
<keyword evidence="1" id="KW-0732">Signal</keyword>
<dbReference type="InterPro" id="IPR036452">
    <property type="entry name" value="Ribo_hydro-like"/>
</dbReference>
<evidence type="ECO:0000313" key="5">
    <source>
        <dbReference type="Proteomes" id="UP001163726"/>
    </source>
</evidence>
<accession>A0ABY7ARM1</accession>
<gene>
    <name evidence="4" type="ORF">OLW01_14385</name>
</gene>
<dbReference type="Gene3D" id="2.60.40.10">
    <property type="entry name" value="Immunoglobulins"/>
    <property type="match status" value="1"/>
</dbReference>
<dbReference type="Pfam" id="PF07632">
    <property type="entry name" value="Sde182_NH-like"/>
    <property type="match status" value="1"/>
</dbReference>
<feature type="domain" description="Cellulose-binding Sde182 C-terminal" evidence="3">
    <location>
        <begin position="371"/>
        <end position="450"/>
    </location>
</feature>
<feature type="chain" id="PRO_5047194649" evidence="1">
    <location>
        <begin position="27"/>
        <end position="451"/>
    </location>
</feature>
<dbReference type="InterPro" id="IPR048527">
    <property type="entry name" value="Sde182_C"/>
</dbReference>
<proteinExistence type="predicted"/>
<dbReference type="SUPFAM" id="SSF53590">
    <property type="entry name" value="Nucleoside hydrolase"/>
    <property type="match status" value="1"/>
</dbReference>
<dbReference type="Proteomes" id="UP001163726">
    <property type="component" value="Plasmid pCadTS8_1"/>
</dbReference>
<dbReference type="InterPro" id="IPR013783">
    <property type="entry name" value="Ig-like_fold"/>
</dbReference>
<dbReference type="PROSITE" id="PS51257">
    <property type="entry name" value="PROKAR_LIPOPROTEIN"/>
    <property type="match status" value="1"/>
</dbReference>
<dbReference type="RefSeq" id="WP_268076632.1">
    <property type="nucleotide sequence ID" value="NZ_CP109966.1"/>
</dbReference>
<feature type="domain" description="Cellulose-binding Sde182 nucleoside hydrolase-like" evidence="2">
    <location>
        <begin position="40"/>
        <end position="281"/>
    </location>
</feature>
<keyword evidence="4" id="KW-0614">Plasmid</keyword>
<name>A0ABY7ARM1_9ALTE</name>
<organism evidence="4 5">
    <name type="scientific">Catenovulum adriaticum</name>
    <dbReference type="NCBI Taxonomy" id="2984846"/>
    <lineage>
        <taxon>Bacteria</taxon>
        <taxon>Pseudomonadati</taxon>
        <taxon>Pseudomonadota</taxon>
        <taxon>Gammaproteobacteria</taxon>
        <taxon>Alteromonadales</taxon>
        <taxon>Alteromonadaceae</taxon>
        <taxon>Catenovulum</taxon>
    </lineage>
</organism>
<reference evidence="4" key="1">
    <citation type="submission" date="2022-10" db="EMBL/GenBank/DDBJ databases">
        <title>Catenovulum adriacola sp. nov. isolated in the Harbour of Susak.</title>
        <authorList>
            <person name="Schoch T."/>
            <person name="Reich S.J."/>
            <person name="Stoeferle S."/>
            <person name="Flaiz M."/>
            <person name="Kazda M."/>
            <person name="Riedel C.U."/>
            <person name="Duerre P."/>
        </authorList>
    </citation>
    <scope>NUCLEOTIDE SEQUENCE</scope>
    <source>
        <strain evidence="4">TS8</strain>
        <plasmid evidence="4">pCadTS8_1</plasmid>
    </source>
</reference>
<dbReference type="Gene3D" id="3.90.245.10">
    <property type="entry name" value="Ribonucleoside hydrolase-like"/>
    <property type="match status" value="1"/>
</dbReference>
<protein>
    <submittedName>
        <fullName evidence="4">DUF1593 domain-containing protein</fullName>
    </submittedName>
</protein>
<dbReference type="Pfam" id="PF21027">
    <property type="entry name" value="Sde0182_C"/>
    <property type="match status" value="1"/>
</dbReference>
<feature type="signal peptide" evidence="1">
    <location>
        <begin position="1"/>
        <end position="26"/>
    </location>
</feature>
<keyword evidence="5" id="KW-1185">Reference proteome</keyword>
<dbReference type="EMBL" id="CP109966">
    <property type="protein sequence ID" value="WAJ71912.1"/>
    <property type="molecule type" value="Genomic_DNA"/>
</dbReference>
<sequence>MINRNKLINILALSFAVMLFSGCGSAKNDSEVNATSHKARVIHTTDMGADPDDQQSLIRQLVMANQIDIEGIITSTGCWKKSQQDTQYVDNILQAYQQVYPNLIKHAPDFPTPGFLQSVSVIGQTGYGMSDVGMGKSSPGSDLIITSIDKDDPRPLWLTCWGGCNTIAQALWDLKHNRTAAELSNIIKRIRVYDILGQDDAGTWIAKNFPELLYIRSKAVYSWQPSDEYLAENIQNHGTLGAAYPDRKWATEGDTPAFMHLVNPALNDPTQIAQGGWGGRFATEKQAGIRGMECMQGEDSLYDPYFMYGDSAEGGAAISRWKTAYNNDFQARMDWSITSEYTQANHHPIAVLNNRHQQKVLYTMARAGSSIDLSAKGSSDPDGNDLNYLWAVYSEASSYKGKVNIEAANTEQTQLAIPQDAQGKSIHVILTIHDSGQPNLYAFRRLVVNVQ</sequence>
<evidence type="ECO:0000256" key="1">
    <source>
        <dbReference type="SAM" id="SignalP"/>
    </source>
</evidence>